<feature type="domain" description="RES" evidence="1">
    <location>
        <begin position="146"/>
        <end position="271"/>
    </location>
</feature>
<proteinExistence type="predicted"/>
<dbReference type="Proteomes" id="UP001059912">
    <property type="component" value="Chromosome 1"/>
</dbReference>
<organism evidence="2 3">
    <name type="scientific">Vibrio campbellii</name>
    <dbReference type="NCBI Taxonomy" id="680"/>
    <lineage>
        <taxon>Bacteria</taxon>
        <taxon>Pseudomonadati</taxon>
        <taxon>Pseudomonadota</taxon>
        <taxon>Gammaproteobacteria</taxon>
        <taxon>Vibrionales</taxon>
        <taxon>Vibrionaceae</taxon>
        <taxon>Vibrio</taxon>
    </lineage>
</organism>
<sequence>MVCSDCFNDEGLRLSAFQMGIDDGLACDKCGSASGRKLDKSQLLSLAHRFFVWGTLHKCEYGAAPQVQFNQHQKTSINVSEWLKHDVKLFESYLGIGFFHNGPRFWMIGEVEPLKELQSNETRNNVIDRILTEYPAIEISEEVSFYRIRNNPQRPHESYEYDSPPIQYSGVGRLDSDDLSIMYGSPDLQVCLHECRVSAEDEIYVATLQPKQKLKLLNLTEILEEDCTEFESLDMAVHMLFLAGKHSYGISRDISKAAVDAGYDGIVFPSYFSLLRTGGMPFETTYGLSHRRIPQLQEYEADKIIQNIALFGHPINENKVVVKCINKLILQRVEYSLHFGPVEQ</sequence>
<name>A0ABY5IB19_9VIBR</name>
<dbReference type="Pfam" id="PF08808">
    <property type="entry name" value="RES"/>
    <property type="match status" value="1"/>
</dbReference>
<reference evidence="2" key="1">
    <citation type="submission" date="2020-03" db="EMBL/GenBank/DDBJ databases">
        <title>Five strains of Vibrio campbellii isolated from Mariana Trench.</title>
        <authorList>
            <person name="Liang J."/>
            <person name="Zhang X.-H."/>
        </authorList>
    </citation>
    <scope>NUCLEOTIDE SEQUENCE</scope>
    <source>
        <strain evidence="2">LJC013</strain>
    </source>
</reference>
<dbReference type="EMBL" id="CP050470">
    <property type="protein sequence ID" value="UTZ31503.1"/>
    <property type="molecule type" value="Genomic_DNA"/>
</dbReference>
<gene>
    <name evidence="2" type="ORF">HB762_08860</name>
</gene>
<evidence type="ECO:0000313" key="3">
    <source>
        <dbReference type="Proteomes" id="UP001059912"/>
    </source>
</evidence>
<accession>A0ABY5IB19</accession>
<evidence type="ECO:0000259" key="1">
    <source>
        <dbReference type="Pfam" id="PF08808"/>
    </source>
</evidence>
<keyword evidence="3" id="KW-1185">Reference proteome</keyword>
<protein>
    <submittedName>
        <fullName evidence="2">RES family NAD+ phosphorylase</fullName>
    </submittedName>
</protein>
<evidence type="ECO:0000313" key="2">
    <source>
        <dbReference type="EMBL" id="UTZ31503.1"/>
    </source>
</evidence>
<dbReference type="InterPro" id="IPR014914">
    <property type="entry name" value="RES_dom"/>
</dbReference>